<evidence type="ECO:0000256" key="1">
    <source>
        <dbReference type="SAM" id="SignalP"/>
    </source>
</evidence>
<organism evidence="2 3">
    <name type="scientific">Prosthecobacter fusiformis</name>
    <dbReference type="NCBI Taxonomy" id="48464"/>
    <lineage>
        <taxon>Bacteria</taxon>
        <taxon>Pseudomonadati</taxon>
        <taxon>Verrucomicrobiota</taxon>
        <taxon>Verrucomicrobiia</taxon>
        <taxon>Verrucomicrobiales</taxon>
        <taxon>Verrucomicrobiaceae</taxon>
        <taxon>Prosthecobacter</taxon>
    </lineage>
</organism>
<protein>
    <recommendedName>
        <fullName evidence="4">Lipopolysaccharide export system protein LptA</fullName>
    </recommendedName>
</protein>
<name>A0A4V3FER5_9BACT</name>
<keyword evidence="3" id="KW-1185">Reference proteome</keyword>
<dbReference type="RefSeq" id="WP_133796207.1">
    <property type="nucleotide sequence ID" value="NZ_SOCA01000006.1"/>
</dbReference>
<feature type="chain" id="PRO_5020555425" description="Lipopolysaccharide export system protein LptA" evidence="1">
    <location>
        <begin position="25"/>
        <end position="171"/>
    </location>
</feature>
<evidence type="ECO:0000313" key="3">
    <source>
        <dbReference type="Proteomes" id="UP000295662"/>
    </source>
</evidence>
<keyword evidence="1" id="KW-0732">Signal</keyword>
<comment type="caution">
    <text evidence="2">The sequence shown here is derived from an EMBL/GenBank/DDBJ whole genome shotgun (WGS) entry which is preliminary data.</text>
</comment>
<gene>
    <name evidence="2" type="ORF">EI77_03180</name>
</gene>
<dbReference type="AlphaFoldDB" id="A0A4V3FER5"/>
<feature type="signal peptide" evidence="1">
    <location>
        <begin position="1"/>
        <end position="24"/>
    </location>
</feature>
<reference evidence="2 3" key="1">
    <citation type="submission" date="2019-03" db="EMBL/GenBank/DDBJ databases">
        <title>Genomic Encyclopedia of Archaeal and Bacterial Type Strains, Phase II (KMG-II): from individual species to whole genera.</title>
        <authorList>
            <person name="Goeker M."/>
        </authorList>
    </citation>
    <scope>NUCLEOTIDE SEQUENCE [LARGE SCALE GENOMIC DNA]</scope>
    <source>
        <strain evidence="2 3">ATCC 25309</strain>
    </source>
</reference>
<dbReference type="Proteomes" id="UP000295662">
    <property type="component" value="Unassembled WGS sequence"/>
</dbReference>
<dbReference type="OrthoDB" id="188567at2"/>
<proteinExistence type="predicted"/>
<sequence>MRPDTTLSLRPWLMLGLVALSAIALSQTTTDPAESDGMSAIGKMIPLGFVNKNVIVPSFSEGKPSSLLTADTLTRLDEERLSAEKVVVEIYAEDPAENLRVDLKSAIYHMQDQILRSGERSLVARADFQMEGDTMVFDTANSIGSMKGHVRTLIFDMDPVSGKTEGNQPSN</sequence>
<dbReference type="EMBL" id="SOCA01000006">
    <property type="protein sequence ID" value="TDU68063.1"/>
    <property type="molecule type" value="Genomic_DNA"/>
</dbReference>
<evidence type="ECO:0008006" key="4">
    <source>
        <dbReference type="Google" id="ProtNLM"/>
    </source>
</evidence>
<accession>A0A4V3FER5</accession>
<evidence type="ECO:0000313" key="2">
    <source>
        <dbReference type="EMBL" id="TDU68063.1"/>
    </source>
</evidence>